<reference evidence="3" key="1">
    <citation type="journal article" date="2005" name="PLoS Biol.">
        <title>The genomes of Oryza sativa: a history of duplications.</title>
        <authorList>
            <person name="Yu J."/>
            <person name="Wang J."/>
            <person name="Lin W."/>
            <person name="Li S."/>
            <person name="Li H."/>
            <person name="Zhou J."/>
            <person name="Ni P."/>
            <person name="Dong W."/>
            <person name="Hu S."/>
            <person name="Zeng C."/>
            <person name="Zhang J."/>
            <person name="Zhang Y."/>
            <person name="Li R."/>
            <person name="Xu Z."/>
            <person name="Li S."/>
            <person name="Li X."/>
            <person name="Zheng H."/>
            <person name="Cong L."/>
            <person name="Lin L."/>
            <person name="Yin J."/>
            <person name="Geng J."/>
            <person name="Li G."/>
            <person name="Shi J."/>
            <person name="Liu J."/>
            <person name="Lv H."/>
            <person name="Li J."/>
            <person name="Wang J."/>
            <person name="Deng Y."/>
            <person name="Ran L."/>
            <person name="Shi X."/>
            <person name="Wang X."/>
            <person name="Wu Q."/>
            <person name="Li C."/>
            <person name="Ren X."/>
            <person name="Wang J."/>
            <person name="Wang X."/>
            <person name="Li D."/>
            <person name="Liu D."/>
            <person name="Zhang X."/>
            <person name="Ji Z."/>
            <person name="Zhao W."/>
            <person name="Sun Y."/>
            <person name="Zhang Z."/>
            <person name="Bao J."/>
            <person name="Han Y."/>
            <person name="Dong L."/>
            <person name="Ji J."/>
            <person name="Chen P."/>
            <person name="Wu S."/>
            <person name="Liu J."/>
            <person name="Xiao Y."/>
            <person name="Bu D."/>
            <person name="Tan J."/>
            <person name="Yang L."/>
            <person name="Ye C."/>
            <person name="Zhang J."/>
            <person name="Xu J."/>
            <person name="Zhou Y."/>
            <person name="Yu Y."/>
            <person name="Zhang B."/>
            <person name="Zhuang S."/>
            <person name="Wei H."/>
            <person name="Liu B."/>
            <person name="Lei M."/>
            <person name="Yu H."/>
            <person name="Li Y."/>
            <person name="Xu H."/>
            <person name="Wei S."/>
            <person name="He X."/>
            <person name="Fang L."/>
            <person name="Zhang Z."/>
            <person name="Zhang Y."/>
            <person name="Huang X."/>
            <person name="Su Z."/>
            <person name="Tong W."/>
            <person name="Li J."/>
            <person name="Tong Z."/>
            <person name="Li S."/>
            <person name="Ye J."/>
            <person name="Wang L."/>
            <person name="Fang L."/>
            <person name="Lei T."/>
            <person name="Chen C."/>
            <person name="Chen H."/>
            <person name="Xu Z."/>
            <person name="Li H."/>
            <person name="Huang H."/>
            <person name="Zhang F."/>
            <person name="Xu H."/>
            <person name="Li N."/>
            <person name="Zhao C."/>
            <person name="Li S."/>
            <person name="Dong L."/>
            <person name="Huang Y."/>
            <person name="Li L."/>
            <person name="Xi Y."/>
            <person name="Qi Q."/>
            <person name="Li W."/>
            <person name="Zhang B."/>
            <person name="Hu W."/>
            <person name="Zhang Y."/>
            <person name="Tian X."/>
            <person name="Jiao Y."/>
            <person name="Liang X."/>
            <person name="Jin J."/>
            <person name="Gao L."/>
            <person name="Zheng W."/>
            <person name="Hao B."/>
            <person name="Liu S."/>
            <person name="Wang W."/>
            <person name="Yuan L."/>
            <person name="Cao M."/>
            <person name="McDermott J."/>
            <person name="Samudrala R."/>
            <person name="Wang J."/>
            <person name="Wong G.K."/>
            <person name="Yang H."/>
        </authorList>
    </citation>
    <scope>NUCLEOTIDE SEQUENCE [LARGE SCALE GENOMIC DNA]</scope>
</reference>
<sequence length="248" mass="26986">MVPSFSSSAAAILLLFLILASSASATNFTCTWPTTCQSAIVYTPPAATTYIELLSSFETTTLRDLFDANGLPPSTPSHTAIPTNATVIVPFRCSCVAGANRPESQPFHIIQINDNMSYIAAQFDDFVTYQEIAAASNISNPDFLEVGQELWIPLPCSCDQVEGNNVTHFAYKVRAADNVSKIAARFGVKESTLLKINGITDPKNLTQGQILDVPVPGTNDRVFYNSYIYTSSVSNYIFLSMSSLNHIF</sequence>
<dbReference type="CDD" id="cd00118">
    <property type="entry name" value="LysM"/>
    <property type="match status" value="1"/>
</dbReference>
<dbReference type="PROSITE" id="PS51782">
    <property type="entry name" value="LYSM"/>
    <property type="match status" value="2"/>
</dbReference>
<dbReference type="Gramene" id="Os11t0548600-00">
    <property type="protein sequence ID" value="Os11t0548600-00"/>
    <property type="gene ID" value="Os11g0548600"/>
</dbReference>
<reference evidence="3" key="2">
    <citation type="submission" date="2008-12" db="EMBL/GenBank/DDBJ databases">
        <title>Improved gene annotation of the rice (Oryza sativa) genomes.</title>
        <authorList>
            <person name="Wang J."/>
            <person name="Li R."/>
            <person name="Fan W."/>
            <person name="Huang Q."/>
            <person name="Zhang J."/>
            <person name="Zhou Y."/>
            <person name="Hu Y."/>
            <person name="Zi S."/>
            <person name="Li J."/>
            <person name="Ni P."/>
            <person name="Zheng H."/>
            <person name="Zhang Y."/>
            <person name="Zhao M."/>
            <person name="Hao Q."/>
            <person name="McDermott J."/>
            <person name="Samudrala R."/>
            <person name="Kristiansen K."/>
            <person name="Wong G.K.-S."/>
        </authorList>
    </citation>
    <scope>NUCLEOTIDE SEQUENCE</scope>
</reference>
<dbReference type="AlphaFoldDB" id="A0A8J8XCI8"/>
<protein>
    <recommendedName>
        <fullName evidence="2">LysM domain-containing protein</fullName>
    </recommendedName>
</protein>
<dbReference type="Gene3D" id="3.10.350.10">
    <property type="entry name" value="LysM domain"/>
    <property type="match status" value="2"/>
</dbReference>
<gene>
    <name evidence="3" type="ORF">OsJ_34203</name>
</gene>
<feature type="chain" id="PRO_5035195514" description="LysM domain-containing protein" evidence="1">
    <location>
        <begin position="26"/>
        <end position="248"/>
    </location>
</feature>
<dbReference type="HOGENOM" id="CLU_047073_1_0_1"/>
<dbReference type="InterPro" id="IPR036779">
    <property type="entry name" value="LysM_dom_sf"/>
</dbReference>
<dbReference type="OMA" id="RIPFNCS"/>
<dbReference type="SMART" id="SM00257">
    <property type="entry name" value="LysM"/>
    <property type="match status" value="2"/>
</dbReference>
<name>A0A8J8XCI8_ORYSJ</name>
<dbReference type="PANTHER" id="PTHR33734">
    <property type="entry name" value="LYSM DOMAIN-CONTAINING GPI-ANCHORED PROTEIN 2"/>
    <property type="match status" value="1"/>
</dbReference>
<keyword evidence="1" id="KW-0732">Signal</keyword>
<dbReference type="EMBL" id="CM000148">
    <property type="protein sequence ID" value="EEE52255.1"/>
    <property type="molecule type" value="Genomic_DNA"/>
</dbReference>
<dbReference type="CAZy" id="CBM50">
    <property type="family name" value="Carbohydrate-Binding Module Family 50"/>
</dbReference>
<evidence type="ECO:0000259" key="2">
    <source>
        <dbReference type="PROSITE" id="PS51782"/>
    </source>
</evidence>
<evidence type="ECO:0000256" key="1">
    <source>
        <dbReference type="SAM" id="SignalP"/>
    </source>
</evidence>
<feature type="domain" description="LysM" evidence="2">
    <location>
        <begin position="169"/>
        <end position="213"/>
    </location>
</feature>
<dbReference type="PANTHER" id="PTHR33734:SF31">
    <property type="entry name" value="CHITIN ELICITOR-BINDING PROTEIN"/>
    <property type="match status" value="1"/>
</dbReference>
<proteinExistence type="predicted"/>
<accession>A0A8J8XCI8</accession>
<dbReference type="Pfam" id="PF01476">
    <property type="entry name" value="LysM"/>
    <property type="match status" value="2"/>
</dbReference>
<evidence type="ECO:0000313" key="3">
    <source>
        <dbReference type="EMBL" id="EEE52255.1"/>
    </source>
</evidence>
<dbReference type="SMR" id="A0A8J8XCI8"/>
<feature type="domain" description="LysM" evidence="2">
    <location>
        <begin position="106"/>
        <end position="152"/>
    </location>
</feature>
<dbReference type="Proteomes" id="UP000007752">
    <property type="component" value="Chromosome 11"/>
</dbReference>
<organism evidence="3">
    <name type="scientific">Oryza sativa subsp. japonica</name>
    <name type="common">Rice</name>
    <dbReference type="NCBI Taxonomy" id="39947"/>
    <lineage>
        <taxon>Eukaryota</taxon>
        <taxon>Viridiplantae</taxon>
        <taxon>Streptophyta</taxon>
        <taxon>Embryophyta</taxon>
        <taxon>Tracheophyta</taxon>
        <taxon>Spermatophyta</taxon>
        <taxon>Magnoliopsida</taxon>
        <taxon>Liliopsida</taxon>
        <taxon>Poales</taxon>
        <taxon>Poaceae</taxon>
        <taxon>BOP clade</taxon>
        <taxon>Oryzoideae</taxon>
        <taxon>Oryzeae</taxon>
        <taxon>Oryzinae</taxon>
        <taxon>Oryza</taxon>
        <taxon>Oryza sativa</taxon>
    </lineage>
</organism>
<dbReference type="SUPFAM" id="SSF54106">
    <property type="entry name" value="LysM domain"/>
    <property type="match status" value="2"/>
</dbReference>
<feature type="signal peptide" evidence="1">
    <location>
        <begin position="1"/>
        <end position="25"/>
    </location>
</feature>
<dbReference type="InterPro" id="IPR018392">
    <property type="entry name" value="LysM"/>
</dbReference>